<evidence type="ECO:0000313" key="2">
    <source>
        <dbReference type="EMBL" id="GAH35440.1"/>
    </source>
</evidence>
<keyword evidence="1" id="KW-0812">Transmembrane</keyword>
<accession>X1FSD1</accession>
<feature type="non-terminal residue" evidence="2">
    <location>
        <position position="59"/>
    </location>
</feature>
<gene>
    <name evidence="2" type="ORF">S03H2_22276</name>
</gene>
<feature type="transmembrane region" description="Helical" evidence="1">
    <location>
        <begin position="20"/>
        <end position="41"/>
    </location>
</feature>
<reference evidence="2" key="1">
    <citation type="journal article" date="2014" name="Front. Microbiol.">
        <title>High frequency of phylogenetically diverse reductive dehalogenase-homologous genes in deep subseafloor sedimentary metagenomes.</title>
        <authorList>
            <person name="Kawai M."/>
            <person name="Futagami T."/>
            <person name="Toyoda A."/>
            <person name="Takaki Y."/>
            <person name="Nishi S."/>
            <person name="Hori S."/>
            <person name="Arai W."/>
            <person name="Tsubouchi T."/>
            <person name="Morono Y."/>
            <person name="Uchiyama I."/>
            <person name="Ito T."/>
            <person name="Fujiyama A."/>
            <person name="Inagaki F."/>
            <person name="Takami H."/>
        </authorList>
    </citation>
    <scope>NUCLEOTIDE SEQUENCE</scope>
    <source>
        <strain evidence="2">Expedition CK06-06</strain>
    </source>
</reference>
<name>X1FSD1_9ZZZZ</name>
<proteinExistence type="predicted"/>
<dbReference type="EMBL" id="BARU01011969">
    <property type="protein sequence ID" value="GAH35440.1"/>
    <property type="molecule type" value="Genomic_DNA"/>
</dbReference>
<protein>
    <submittedName>
        <fullName evidence="2">Uncharacterized protein</fullName>
    </submittedName>
</protein>
<organism evidence="2">
    <name type="scientific">marine sediment metagenome</name>
    <dbReference type="NCBI Taxonomy" id="412755"/>
    <lineage>
        <taxon>unclassified sequences</taxon>
        <taxon>metagenomes</taxon>
        <taxon>ecological metagenomes</taxon>
    </lineage>
</organism>
<comment type="caution">
    <text evidence="2">The sequence shown here is derived from an EMBL/GenBank/DDBJ whole genome shotgun (WGS) entry which is preliminary data.</text>
</comment>
<sequence length="59" mass="6774">MINLLPPQYKAELKEEENWKLTLILSILFLIFLVCSTLILFSIKISISGRAEAQKILLL</sequence>
<keyword evidence="1" id="KW-0472">Membrane</keyword>
<dbReference type="AlphaFoldDB" id="X1FSD1"/>
<keyword evidence="1" id="KW-1133">Transmembrane helix</keyword>
<evidence type="ECO:0000256" key="1">
    <source>
        <dbReference type="SAM" id="Phobius"/>
    </source>
</evidence>